<evidence type="ECO:0008006" key="13">
    <source>
        <dbReference type="Google" id="ProtNLM"/>
    </source>
</evidence>
<dbReference type="GO" id="GO:0003924">
    <property type="term" value="F:GTPase activity"/>
    <property type="evidence" value="ECO:0007669"/>
    <property type="project" value="InterPro"/>
</dbReference>
<keyword evidence="3" id="KW-0813">Transport</keyword>
<dbReference type="PANTHER" id="PTHR47980">
    <property type="entry name" value="LD44762P"/>
    <property type="match status" value="1"/>
</dbReference>
<dbReference type="SMART" id="SM00173">
    <property type="entry name" value="RAS"/>
    <property type="match status" value="1"/>
</dbReference>
<comment type="subcellular location">
    <subcellularLocation>
        <location evidence="1">Cell membrane</location>
        <topology evidence="1">Lipid-anchor</topology>
        <orientation evidence="1">Cytoplasmic side</orientation>
    </subcellularLocation>
</comment>
<evidence type="ECO:0000256" key="8">
    <source>
        <dbReference type="ARBA" id="ARBA00023136"/>
    </source>
</evidence>
<dbReference type="SMART" id="SM00175">
    <property type="entry name" value="RAB"/>
    <property type="match status" value="1"/>
</dbReference>
<accession>A0A7S1K216</accession>
<dbReference type="Gene3D" id="3.40.50.300">
    <property type="entry name" value="P-loop containing nucleotide triphosphate hydrolases"/>
    <property type="match status" value="1"/>
</dbReference>
<dbReference type="SUPFAM" id="SSF52540">
    <property type="entry name" value="P-loop containing nucleoside triphosphate hydrolases"/>
    <property type="match status" value="1"/>
</dbReference>
<dbReference type="PRINTS" id="PR00449">
    <property type="entry name" value="RASTRNSFRMNG"/>
</dbReference>
<evidence type="ECO:0000256" key="11">
    <source>
        <dbReference type="SAM" id="MobiDB-lite"/>
    </source>
</evidence>
<dbReference type="Pfam" id="PF00071">
    <property type="entry name" value="Ras"/>
    <property type="match status" value="1"/>
</dbReference>
<dbReference type="FunFam" id="3.40.50.300:FF:000363">
    <property type="entry name" value="Secretion related GTPase srgA"/>
    <property type="match status" value="1"/>
</dbReference>
<dbReference type="GO" id="GO:0015031">
    <property type="term" value="P:protein transport"/>
    <property type="evidence" value="ECO:0007669"/>
    <property type="project" value="UniProtKB-KW"/>
</dbReference>
<keyword evidence="10" id="KW-0636">Prenylation</keyword>
<organism evidence="12">
    <name type="scientific">Vitrella brassicaformis</name>
    <dbReference type="NCBI Taxonomy" id="1169539"/>
    <lineage>
        <taxon>Eukaryota</taxon>
        <taxon>Sar</taxon>
        <taxon>Alveolata</taxon>
        <taxon>Colpodellida</taxon>
        <taxon>Vitrellaceae</taxon>
        <taxon>Vitrella</taxon>
    </lineage>
</organism>
<dbReference type="GO" id="GO:0005525">
    <property type="term" value="F:GTP binding"/>
    <property type="evidence" value="ECO:0007669"/>
    <property type="project" value="UniProtKB-KW"/>
</dbReference>
<evidence type="ECO:0000256" key="9">
    <source>
        <dbReference type="ARBA" id="ARBA00023288"/>
    </source>
</evidence>
<dbReference type="NCBIfam" id="TIGR00231">
    <property type="entry name" value="small_GTP"/>
    <property type="match status" value="1"/>
</dbReference>
<evidence type="ECO:0000256" key="4">
    <source>
        <dbReference type="ARBA" id="ARBA00022475"/>
    </source>
</evidence>
<evidence type="ECO:0000313" key="12">
    <source>
        <dbReference type="EMBL" id="CAD9061083.1"/>
    </source>
</evidence>
<gene>
    <name evidence="12" type="ORF">VBRA1451_LOCUS16153</name>
</gene>
<dbReference type="SMART" id="SM00176">
    <property type="entry name" value="RAN"/>
    <property type="match status" value="1"/>
</dbReference>
<dbReference type="InterPro" id="IPR001806">
    <property type="entry name" value="Small_GTPase"/>
</dbReference>
<sequence>MMTRSTRKGDEQYDHLVKLLLLGDSAVGKSSLLMRFCEDKFTPQFVLTIGVDFKTKTVACGGKRLKLQVWDTAGQERFRTITPAYYRSAMGVILTYDITSMETFNNIRYWMKNLEDYADKNVQKVLIGNKCDLEGDRQVPTQRGRDLAAEYHIPFFETSAKSNSNVEASFMCISDLIRASRFPDDGEMAGGGSHGIRVTQQPDQQQKKKCCG</sequence>
<dbReference type="SMART" id="SM00174">
    <property type="entry name" value="RHO"/>
    <property type="match status" value="1"/>
</dbReference>
<evidence type="ECO:0000256" key="3">
    <source>
        <dbReference type="ARBA" id="ARBA00022448"/>
    </source>
</evidence>
<keyword evidence="9" id="KW-0449">Lipoprotein</keyword>
<dbReference type="GO" id="GO:0005886">
    <property type="term" value="C:plasma membrane"/>
    <property type="evidence" value="ECO:0007669"/>
    <property type="project" value="UniProtKB-SubCell"/>
</dbReference>
<proteinExistence type="inferred from homology"/>
<keyword evidence="5" id="KW-0547">Nucleotide-binding</keyword>
<reference evidence="12" key="1">
    <citation type="submission" date="2021-01" db="EMBL/GenBank/DDBJ databases">
        <authorList>
            <person name="Corre E."/>
            <person name="Pelletier E."/>
            <person name="Niang G."/>
            <person name="Scheremetjew M."/>
            <person name="Finn R."/>
            <person name="Kale V."/>
            <person name="Holt S."/>
            <person name="Cochrane G."/>
            <person name="Meng A."/>
            <person name="Brown T."/>
            <person name="Cohen L."/>
        </authorList>
    </citation>
    <scope>NUCLEOTIDE SEQUENCE</scope>
    <source>
        <strain evidence="12">CCMP3346</strain>
    </source>
</reference>
<dbReference type="InterPro" id="IPR005225">
    <property type="entry name" value="Small_GTP-bd"/>
</dbReference>
<feature type="region of interest" description="Disordered" evidence="11">
    <location>
        <begin position="188"/>
        <end position="212"/>
    </location>
</feature>
<evidence type="ECO:0000256" key="1">
    <source>
        <dbReference type="ARBA" id="ARBA00004342"/>
    </source>
</evidence>
<evidence type="ECO:0000256" key="5">
    <source>
        <dbReference type="ARBA" id="ARBA00022741"/>
    </source>
</evidence>
<protein>
    <recommendedName>
        <fullName evidence="13">Ras-related protein Rab-8A</fullName>
    </recommendedName>
</protein>
<evidence type="ECO:0000256" key="10">
    <source>
        <dbReference type="ARBA" id="ARBA00023289"/>
    </source>
</evidence>
<keyword evidence="8" id="KW-0472">Membrane</keyword>
<evidence type="ECO:0000256" key="6">
    <source>
        <dbReference type="ARBA" id="ARBA00022927"/>
    </source>
</evidence>
<dbReference type="EMBL" id="HBGB01027694">
    <property type="protein sequence ID" value="CAD9061083.1"/>
    <property type="molecule type" value="Transcribed_RNA"/>
</dbReference>
<name>A0A7S1K216_9ALVE</name>
<dbReference type="PROSITE" id="PS51421">
    <property type="entry name" value="RAS"/>
    <property type="match status" value="1"/>
</dbReference>
<evidence type="ECO:0000256" key="2">
    <source>
        <dbReference type="ARBA" id="ARBA00006270"/>
    </source>
</evidence>
<keyword evidence="6" id="KW-0653">Protein transport</keyword>
<dbReference type="PROSITE" id="PS51419">
    <property type="entry name" value="RAB"/>
    <property type="match status" value="1"/>
</dbReference>
<keyword evidence="7" id="KW-0342">GTP-binding</keyword>
<keyword evidence="4" id="KW-1003">Cell membrane</keyword>
<evidence type="ECO:0000256" key="7">
    <source>
        <dbReference type="ARBA" id="ARBA00023134"/>
    </source>
</evidence>
<comment type="similarity">
    <text evidence="2">Belongs to the small GTPase superfamily. Rab family.</text>
</comment>
<dbReference type="AlphaFoldDB" id="A0A7S1K216"/>
<dbReference type="InterPro" id="IPR027417">
    <property type="entry name" value="P-loop_NTPase"/>
</dbReference>
<dbReference type="PROSITE" id="PS51420">
    <property type="entry name" value="RHO"/>
    <property type="match status" value="1"/>
</dbReference>
<dbReference type="InterPro" id="IPR050305">
    <property type="entry name" value="Small_GTPase_Rab"/>
</dbReference>